<dbReference type="AlphaFoldDB" id="A0A9D4QY82"/>
<dbReference type="EMBL" id="JAIWYP010000003">
    <property type="protein sequence ID" value="KAH3847142.1"/>
    <property type="molecule type" value="Genomic_DNA"/>
</dbReference>
<accession>A0A9D4QY82</accession>
<name>A0A9D4QY82_DREPO</name>
<organism evidence="1 2">
    <name type="scientific">Dreissena polymorpha</name>
    <name type="common">Zebra mussel</name>
    <name type="synonym">Mytilus polymorpha</name>
    <dbReference type="NCBI Taxonomy" id="45954"/>
    <lineage>
        <taxon>Eukaryota</taxon>
        <taxon>Metazoa</taxon>
        <taxon>Spiralia</taxon>
        <taxon>Lophotrochozoa</taxon>
        <taxon>Mollusca</taxon>
        <taxon>Bivalvia</taxon>
        <taxon>Autobranchia</taxon>
        <taxon>Heteroconchia</taxon>
        <taxon>Euheterodonta</taxon>
        <taxon>Imparidentia</taxon>
        <taxon>Neoheterodontei</taxon>
        <taxon>Myida</taxon>
        <taxon>Dreissenoidea</taxon>
        <taxon>Dreissenidae</taxon>
        <taxon>Dreissena</taxon>
    </lineage>
</organism>
<evidence type="ECO:0000313" key="1">
    <source>
        <dbReference type="EMBL" id="KAH3847142.1"/>
    </source>
</evidence>
<reference evidence="1" key="1">
    <citation type="journal article" date="2019" name="bioRxiv">
        <title>The Genome of the Zebra Mussel, Dreissena polymorpha: A Resource for Invasive Species Research.</title>
        <authorList>
            <person name="McCartney M.A."/>
            <person name="Auch B."/>
            <person name="Kono T."/>
            <person name="Mallez S."/>
            <person name="Zhang Y."/>
            <person name="Obille A."/>
            <person name="Becker A."/>
            <person name="Abrahante J.E."/>
            <person name="Garbe J."/>
            <person name="Badalamenti J.P."/>
            <person name="Herman A."/>
            <person name="Mangelson H."/>
            <person name="Liachko I."/>
            <person name="Sullivan S."/>
            <person name="Sone E.D."/>
            <person name="Koren S."/>
            <person name="Silverstein K.A.T."/>
            <person name="Beckman K.B."/>
            <person name="Gohl D.M."/>
        </authorList>
    </citation>
    <scope>NUCLEOTIDE SEQUENCE</scope>
    <source>
        <strain evidence="1">Duluth1</strain>
        <tissue evidence="1">Whole animal</tissue>
    </source>
</reference>
<sequence>MEWMPNLSTPRRDYLRDNVRPLLTARGQEGFAYKPGGFFEDSDSESCSPISEGSTRKGNVTAMMNFWQLSEGKWNYWKN</sequence>
<comment type="caution">
    <text evidence="1">The sequence shown here is derived from an EMBL/GenBank/DDBJ whole genome shotgun (WGS) entry which is preliminary data.</text>
</comment>
<gene>
    <name evidence="1" type="ORF">DPMN_089457</name>
</gene>
<reference evidence="1" key="2">
    <citation type="submission" date="2020-11" db="EMBL/GenBank/DDBJ databases">
        <authorList>
            <person name="McCartney M.A."/>
            <person name="Auch B."/>
            <person name="Kono T."/>
            <person name="Mallez S."/>
            <person name="Becker A."/>
            <person name="Gohl D.M."/>
            <person name="Silverstein K.A.T."/>
            <person name="Koren S."/>
            <person name="Bechman K.B."/>
            <person name="Herman A."/>
            <person name="Abrahante J.E."/>
            <person name="Garbe J."/>
        </authorList>
    </citation>
    <scope>NUCLEOTIDE SEQUENCE</scope>
    <source>
        <strain evidence="1">Duluth1</strain>
        <tissue evidence="1">Whole animal</tissue>
    </source>
</reference>
<evidence type="ECO:0000313" key="2">
    <source>
        <dbReference type="Proteomes" id="UP000828390"/>
    </source>
</evidence>
<proteinExistence type="predicted"/>
<protein>
    <submittedName>
        <fullName evidence="1">Uncharacterized protein</fullName>
    </submittedName>
</protein>
<keyword evidence="2" id="KW-1185">Reference proteome</keyword>
<dbReference type="Proteomes" id="UP000828390">
    <property type="component" value="Unassembled WGS sequence"/>
</dbReference>